<accession>A0A916J997</accession>
<comment type="similarity">
    <text evidence="1">Belongs to the membrane fusion protein (MFP) (TC 8.A.1) family.</text>
</comment>
<comment type="caution">
    <text evidence="5">The sequence shown here is derived from an EMBL/GenBank/DDBJ whole genome shotgun (WGS) entry which is preliminary data.</text>
</comment>
<name>A0A916J997_9PROT</name>
<dbReference type="Gene3D" id="2.40.420.20">
    <property type="match status" value="1"/>
</dbReference>
<dbReference type="NCBIfam" id="TIGR01730">
    <property type="entry name" value="RND_mfp"/>
    <property type="match status" value="1"/>
</dbReference>
<dbReference type="Gene3D" id="2.40.50.100">
    <property type="match status" value="1"/>
</dbReference>
<dbReference type="RefSeq" id="WP_220636528.1">
    <property type="nucleotide sequence ID" value="NZ_CAJQUM010000001.1"/>
</dbReference>
<evidence type="ECO:0000313" key="5">
    <source>
        <dbReference type="EMBL" id="CAG4884706.1"/>
    </source>
</evidence>
<dbReference type="PANTHER" id="PTHR30469:SF15">
    <property type="entry name" value="HLYD FAMILY OF SECRETION PROTEINS"/>
    <property type="match status" value="1"/>
</dbReference>
<dbReference type="InterPro" id="IPR006143">
    <property type="entry name" value="RND_pump_MFP"/>
</dbReference>
<evidence type="ECO:0000259" key="4">
    <source>
        <dbReference type="Pfam" id="PF25967"/>
    </source>
</evidence>
<dbReference type="PROSITE" id="PS51257">
    <property type="entry name" value="PROKAR_LIPOPROTEIN"/>
    <property type="match status" value="1"/>
</dbReference>
<dbReference type="Gene3D" id="1.10.287.470">
    <property type="entry name" value="Helix hairpin bin"/>
    <property type="match status" value="1"/>
</dbReference>
<dbReference type="EMBL" id="CAJQUM010000001">
    <property type="protein sequence ID" value="CAG4884706.1"/>
    <property type="molecule type" value="Genomic_DNA"/>
</dbReference>
<dbReference type="AlphaFoldDB" id="A0A916J997"/>
<dbReference type="InterPro" id="IPR058627">
    <property type="entry name" value="MdtA-like_C"/>
</dbReference>
<keyword evidence="2" id="KW-0732">Signal</keyword>
<dbReference type="PANTHER" id="PTHR30469">
    <property type="entry name" value="MULTIDRUG RESISTANCE PROTEIN MDTA"/>
    <property type="match status" value="1"/>
</dbReference>
<dbReference type="SUPFAM" id="SSF111369">
    <property type="entry name" value="HlyD-like secretion proteins"/>
    <property type="match status" value="1"/>
</dbReference>
<dbReference type="Pfam" id="PF25967">
    <property type="entry name" value="RND-MFP_C"/>
    <property type="match status" value="1"/>
</dbReference>
<dbReference type="InterPro" id="IPR058792">
    <property type="entry name" value="Beta-barrel_RND_2"/>
</dbReference>
<feature type="domain" description="Multidrug resistance protein MdtA-like C-terminal permuted SH3" evidence="4">
    <location>
        <begin position="271"/>
        <end position="330"/>
    </location>
</feature>
<organism evidence="5 6">
    <name type="scientific">Georgfuchsia toluolica</name>
    <dbReference type="NCBI Taxonomy" id="424218"/>
    <lineage>
        <taxon>Bacteria</taxon>
        <taxon>Pseudomonadati</taxon>
        <taxon>Pseudomonadota</taxon>
        <taxon>Betaproteobacteria</taxon>
        <taxon>Nitrosomonadales</taxon>
        <taxon>Sterolibacteriaceae</taxon>
        <taxon>Georgfuchsia</taxon>
    </lineage>
</organism>
<sequence>MRAISAPLLATLLLAACGNNAAPPAAEPVRPALVQKLAPVAGSAVNTYPGEIRARHETDMAFRIPGKIVAREVEVGSTVAAGTVLARLDPADTGLRLSQAEAQLALALADVKRLRELRTKNFISQSALEAKETEFKSVAAQADLARNQAAYAVLRADRPGVVTAVNAEQGQVVAAGQPVVRLARPEELEVVVDIAENQLQALRAAKQISIMLWASPGKRYRGRLRELAPAADAATRTFRARISVLEPDAEVRLGMTANIVLGDNAGAEIFILPLSALTRNDGKPAVWVFDPATQTVAPRSVSLSDFSGEDQVNIADGLKAGEIVVIAGVHKLRAGQKVKPETTSTEPL</sequence>
<gene>
    <name evidence="5" type="ORF">GTOL_12589</name>
</gene>
<evidence type="ECO:0000313" key="6">
    <source>
        <dbReference type="Proteomes" id="UP000742786"/>
    </source>
</evidence>
<dbReference type="Proteomes" id="UP000742786">
    <property type="component" value="Unassembled WGS sequence"/>
</dbReference>
<evidence type="ECO:0000256" key="1">
    <source>
        <dbReference type="ARBA" id="ARBA00009477"/>
    </source>
</evidence>
<feature type="signal peptide" evidence="2">
    <location>
        <begin position="1"/>
        <end position="21"/>
    </location>
</feature>
<feature type="chain" id="PRO_5037917829" evidence="2">
    <location>
        <begin position="22"/>
        <end position="348"/>
    </location>
</feature>
<dbReference type="GO" id="GO:1990281">
    <property type="term" value="C:efflux pump complex"/>
    <property type="evidence" value="ECO:0007669"/>
    <property type="project" value="TreeGrafter"/>
</dbReference>
<evidence type="ECO:0000256" key="2">
    <source>
        <dbReference type="SAM" id="SignalP"/>
    </source>
</evidence>
<dbReference type="Gene3D" id="2.40.30.170">
    <property type="match status" value="1"/>
</dbReference>
<dbReference type="GO" id="GO:0015562">
    <property type="term" value="F:efflux transmembrane transporter activity"/>
    <property type="evidence" value="ECO:0007669"/>
    <property type="project" value="TreeGrafter"/>
</dbReference>
<dbReference type="Pfam" id="PF25954">
    <property type="entry name" value="Beta-barrel_RND_2"/>
    <property type="match status" value="1"/>
</dbReference>
<evidence type="ECO:0000259" key="3">
    <source>
        <dbReference type="Pfam" id="PF25954"/>
    </source>
</evidence>
<protein>
    <submittedName>
        <fullName evidence="5">Efflux transporter periplasmic adaptor subunit</fullName>
    </submittedName>
</protein>
<keyword evidence="6" id="KW-1185">Reference proteome</keyword>
<proteinExistence type="inferred from homology"/>
<reference evidence="5" key="1">
    <citation type="submission" date="2021-04" db="EMBL/GenBank/DDBJ databases">
        <authorList>
            <person name="Hornung B."/>
        </authorList>
    </citation>
    <scope>NUCLEOTIDE SEQUENCE</scope>
    <source>
        <strain evidence="5">G5G6</strain>
    </source>
</reference>
<feature type="domain" description="CusB-like beta-barrel" evidence="3">
    <location>
        <begin position="190"/>
        <end position="263"/>
    </location>
</feature>